<dbReference type="InterPro" id="IPR036638">
    <property type="entry name" value="HLH_DNA-bd_sf"/>
</dbReference>
<gene>
    <name evidence="7" type="ORF">VitviT2T_000746</name>
</gene>
<dbReference type="PANTHER" id="PTHR13935:SF118">
    <property type="entry name" value="BHLH DOMAIN-CONTAINING PROTEIN"/>
    <property type="match status" value="1"/>
</dbReference>
<keyword evidence="8" id="KW-1185">Reference proteome</keyword>
<keyword evidence="2" id="KW-0805">Transcription regulation</keyword>
<sequence length="209" mass="23736">MLLMKEAMLLTAETGKQVMVCWRRIKEVIKSSLESMPRRGRSSSRVDRKELERDRRQYMKDLFSRLGFLLPTPLSKSLPELLDQATTHVKQLGQRVEMLKQKKQLLEGSGTDDQITGIRDHMMGGAWSPVLTVSDLGSMLEVCVKSGSNKKFMLHQVIQVLVEEAAQVVALSYSNVGDRIFYTINAEAVSPRIGIETSRVRERLKELML</sequence>
<evidence type="ECO:0000256" key="3">
    <source>
        <dbReference type="ARBA" id="ARBA00023163"/>
    </source>
</evidence>
<protein>
    <recommendedName>
        <fullName evidence="6">BHLH domain-containing protein</fullName>
    </recommendedName>
</protein>
<keyword evidence="3" id="KW-0804">Transcription</keyword>
<evidence type="ECO:0000256" key="1">
    <source>
        <dbReference type="ARBA" id="ARBA00004123"/>
    </source>
</evidence>
<dbReference type="PROSITE" id="PS50888">
    <property type="entry name" value="BHLH"/>
    <property type="match status" value="1"/>
</dbReference>
<evidence type="ECO:0000259" key="6">
    <source>
        <dbReference type="PROSITE" id="PS50888"/>
    </source>
</evidence>
<keyword evidence="5" id="KW-0175">Coiled coil</keyword>
<evidence type="ECO:0000256" key="5">
    <source>
        <dbReference type="SAM" id="Coils"/>
    </source>
</evidence>
<evidence type="ECO:0000313" key="7">
    <source>
        <dbReference type="EMBL" id="WJZ80871.1"/>
    </source>
</evidence>
<evidence type="ECO:0000256" key="2">
    <source>
        <dbReference type="ARBA" id="ARBA00023015"/>
    </source>
</evidence>
<dbReference type="Proteomes" id="UP001227230">
    <property type="component" value="Chromosome 1"/>
</dbReference>
<dbReference type="InterPro" id="IPR015660">
    <property type="entry name" value="MASH1/Ascl1a-like"/>
</dbReference>
<dbReference type="InterPro" id="IPR011598">
    <property type="entry name" value="bHLH_dom"/>
</dbReference>
<feature type="domain" description="BHLH" evidence="6">
    <location>
        <begin position="43"/>
        <end position="92"/>
    </location>
</feature>
<dbReference type="PANTHER" id="PTHR13935">
    <property type="entry name" value="ACHAETE-SCUTE TRANSCRIPTION FACTOR-RELATED"/>
    <property type="match status" value="1"/>
</dbReference>
<reference evidence="7 8" key="1">
    <citation type="journal article" date="2023" name="Hortic Res">
        <title>The complete reference genome for grapevine (Vitis vinifera L.) genetics and breeding.</title>
        <authorList>
            <person name="Shi X."/>
            <person name="Cao S."/>
            <person name="Wang X."/>
            <person name="Huang S."/>
            <person name="Wang Y."/>
            <person name="Liu Z."/>
            <person name="Liu W."/>
            <person name="Leng X."/>
            <person name="Peng Y."/>
            <person name="Wang N."/>
            <person name="Wang Y."/>
            <person name="Ma Z."/>
            <person name="Xu X."/>
            <person name="Zhang F."/>
            <person name="Xue H."/>
            <person name="Zhong H."/>
            <person name="Wang Y."/>
            <person name="Zhang K."/>
            <person name="Velt A."/>
            <person name="Avia K."/>
            <person name="Holtgrawe D."/>
            <person name="Grimplet J."/>
            <person name="Matus J.T."/>
            <person name="Ware D."/>
            <person name="Wu X."/>
            <person name="Wang H."/>
            <person name="Liu C."/>
            <person name="Fang Y."/>
            <person name="Rustenholz C."/>
            <person name="Cheng Z."/>
            <person name="Xiao H."/>
            <person name="Zhou Y."/>
        </authorList>
    </citation>
    <scope>NUCLEOTIDE SEQUENCE [LARGE SCALE GENOMIC DNA]</scope>
    <source>
        <strain evidence="8">cv. Pinot noir / PN40024</strain>
        <tissue evidence="7">Leaf</tissue>
    </source>
</reference>
<dbReference type="Pfam" id="PF00010">
    <property type="entry name" value="HLH"/>
    <property type="match status" value="1"/>
</dbReference>
<name>A0ABY9BDL0_VITVI</name>
<evidence type="ECO:0000256" key="4">
    <source>
        <dbReference type="ARBA" id="ARBA00023242"/>
    </source>
</evidence>
<dbReference type="Gene3D" id="4.10.280.10">
    <property type="entry name" value="Helix-loop-helix DNA-binding domain"/>
    <property type="match status" value="1"/>
</dbReference>
<dbReference type="EMBL" id="CP126648">
    <property type="protein sequence ID" value="WJZ80871.1"/>
    <property type="molecule type" value="Genomic_DNA"/>
</dbReference>
<evidence type="ECO:0000313" key="8">
    <source>
        <dbReference type="Proteomes" id="UP001227230"/>
    </source>
</evidence>
<feature type="coiled-coil region" evidence="5">
    <location>
        <begin position="82"/>
        <end position="109"/>
    </location>
</feature>
<keyword evidence="4" id="KW-0539">Nucleus</keyword>
<accession>A0ABY9BDL0</accession>
<dbReference type="SUPFAM" id="SSF47459">
    <property type="entry name" value="HLH, helix-loop-helix DNA-binding domain"/>
    <property type="match status" value="1"/>
</dbReference>
<proteinExistence type="predicted"/>
<organism evidence="7 8">
    <name type="scientific">Vitis vinifera</name>
    <name type="common">Grape</name>
    <dbReference type="NCBI Taxonomy" id="29760"/>
    <lineage>
        <taxon>Eukaryota</taxon>
        <taxon>Viridiplantae</taxon>
        <taxon>Streptophyta</taxon>
        <taxon>Embryophyta</taxon>
        <taxon>Tracheophyta</taxon>
        <taxon>Spermatophyta</taxon>
        <taxon>Magnoliopsida</taxon>
        <taxon>eudicotyledons</taxon>
        <taxon>Gunneridae</taxon>
        <taxon>Pentapetalae</taxon>
        <taxon>rosids</taxon>
        <taxon>Vitales</taxon>
        <taxon>Vitaceae</taxon>
        <taxon>Viteae</taxon>
        <taxon>Vitis</taxon>
    </lineage>
</organism>
<comment type="subcellular location">
    <subcellularLocation>
        <location evidence="1">Nucleus</location>
    </subcellularLocation>
</comment>